<protein>
    <submittedName>
        <fullName evidence="2">Uncharacterized protein</fullName>
    </submittedName>
</protein>
<dbReference type="AlphaFoldDB" id="A0AAV7EUV5"/>
<feature type="region of interest" description="Disordered" evidence="1">
    <location>
        <begin position="45"/>
        <end position="79"/>
    </location>
</feature>
<evidence type="ECO:0000313" key="3">
    <source>
        <dbReference type="Proteomes" id="UP000825729"/>
    </source>
</evidence>
<accession>A0AAV7EUV5</accession>
<proteinExistence type="predicted"/>
<gene>
    <name evidence="2" type="ORF">H6P81_005522</name>
</gene>
<evidence type="ECO:0000313" key="2">
    <source>
        <dbReference type="EMBL" id="KAG9452618.1"/>
    </source>
</evidence>
<dbReference type="EMBL" id="JAINDJ010000003">
    <property type="protein sequence ID" value="KAG9452618.1"/>
    <property type="molecule type" value="Genomic_DNA"/>
</dbReference>
<name>A0AAV7EUV5_ARIFI</name>
<comment type="caution">
    <text evidence="2">The sequence shown here is derived from an EMBL/GenBank/DDBJ whole genome shotgun (WGS) entry which is preliminary data.</text>
</comment>
<dbReference type="Proteomes" id="UP000825729">
    <property type="component" value="Unassembled WGS sequence"/>
</dbReference>
<sequence>MLDPNPRTGFSHSAVYSPAEEGKGEPRRRRILFCPSFQVSPPPQVPLSFLSPKPPVPSTFQNISGQGKGDSPGITLEMY</sequence>
<evidence type="ECO:0000256" key="1">
    <source>
        <dbReference type="SAM" id="MobiDB-lite"/>
    </source>
</evidence>
<organism evidence="2 3">
    <name type="scientific">Aristolochia fimbriata</name>
    <name type="common">White veined hardy Dutchman's pipe vine</name>
    <dbReference type="NCBI Taxonomy" id="158543"/>
    <lineage>
        <taxon>Eukaryota</taxon>
        <taxon>Viridiplantae</taxon>
        <taxon>Streptophyta</taxon>
        <taxon>Embryophyta</taxon>
        <taxon>Tracheophyta</taxon>
        <taxon>Spermatophyta</taxon>
        <taxon>Magnoliopsida</taxon>
        <taxon>Magnoliidae</taxon>
        <taxon>Piperales</taxon>
        <taxon>Aristolochiaceae</taxon>
        <taxon>Aristolochia</taxon>
    </lineage>
</organism>
<keyword evidence="3" id="KW-1185">Reference proteome</keyword>
<feature type="region of interest" description="Disordered" evidence="1">
    <location>
        <begin position="1"/>
        <end position="28"/>
    </location>
</feature>
<reference evidence="2 3" key="1">
    <citation type="submission" date="2021-07" db="EMBL/GenBank/DDBJ databases">
        <title>The Aristolochia fimbriata genome: insights into angiosperm evolution, floral development and chemical biosynthesis.</title>
        <authorList>
            <person name="Jiao Y."/>
        </authorList>
    </citation>
    <scope>NUCLEOTIDE SEQUENCE [LARGE SCALE GENOMIC DNA]</scope>
    <source>
        <strain evidence="2">IBCAS-2021</strain>
        <tissue evidence="2">Leaf</tissue>
    </source>
</reference>